<protein>
    <recommendedName>
        <fullName evidence="2">Gp5/Type VI secretion system Vgr protein OB-fold domain-containing protein</fullName>
    </recommendedName>
</protein>
<dbReference type="AlphaFoldDB" id="A0A6J4NAI7"/>
<dbReference type="Pfam" id="PF04717">
    <property type="entry name" value="Phage_base_V"/>
    <property type="match status" value="1"/>
</dbReference>
<evidence type="ECO:0000313" key="3">
    <source>
        <dbReference type="EMBL" id="CAA9377405.1"/>
    </source>
</evidence>
<name>A0A6J4NAI7_9BACT</name>
<evidence type="ECO:0000259" key="2">
    <source>
        <dbReference type="Pfam" id="PF04717"/>
    </source>
</evidence>
<accession>A0A6J4NAI7</accession>
<dbReference type="InterPro" id="IPR037026">
    <property type="entry name" value="Vgr_OB-fold_dom_sf"/>
</dbReference>
<dbReference type="InterPro" id="IPR013046">
    <property type="entry name" value="GpV/Gp45"/>
</dbReference>
<dbReference type="EMBL" id="CADCTV010001075">
    <property type="protein sequence ID" value="CAA9377405.1"/>
    <property type="molecule type" value="Genomic_DNA"/>
</dbReference>
<dbReference type="InterPro" id="IPR006531">
    <property type="entry name" value="Gp5/Vgr_OB"/>
</dbReference>
<organism evidence="3">
    <name type="scientific">uncultured Gemmatimonadota bacterium</name>
    <dbReference type="NCBI Taxonomy" id="203437"/>
    <lineage>
        <taxon>Bacteria</taxon>
        <taxon>Pseudomonadati</taxon>
        <taxon>Gemmatimonadota</taxon>
        <taxon>environmental samples</taxon>
    </lineage>
</organism>
<dbReference type="Gene3D" id="6.20.150.10">
    <property type="match status" value="1"/>
</dbReference>
<sequence length="180" mass="19359">MLRIGRVSGVEPATCRVRVAFEADEGLVSFWLPVLQRRTLGDRSYWMPEVDEQVACLLDEHAEDGYVLGGFYSRADPPPVTSADRAHVAIKDGAVIEYDRAAHRLTVDLRAAGGDVVLLVPAGKHVHVGGEGGKQLATVDFVNNAYLKHVHPTPAGASGPPIATGTEAQWPQVTQKGRSE</sequence>
<feature type="domain" description="Gp5/Type VI secretion system Vgr protein OB-fold" evidence="2">
    <location>
        <begin position="5"/>
        <end position="72"/>
    </location>
</feature>
<dbReference type="NCBIfam" id="TIGR01644">
    <property type="entry name" value="phage_P2_V"/>
    <property type="match status" value="1"/>
</dbReference>
<dbReference type="Gene3D" id="2.40.50.230">
    <property type="entry name" value="Gp5 N-terminal domain"/>
    <property type="match status" value="1"/>
</dbReference>
<feature type="region of interest" description="Disordered" evidence="1">
    <location>
        <begin position="152"/>
        <end position="180"/>
    </location>
</feature>
<proteinExistence type="predicted"/>
<gene>
    <name evidence="3" type="ORF">AVDCRST_MAG89-5115</name>
</gene>
<feature type="compositionally biased region" description="Polar residues" evidence="1">
    <location>
        <begin position="166"/>
        <end position="180"/>
    </location>
</feature>
<reference evidence="3" key="1">
    <citation type="submission" date="2020-02" db="EMBL/GenBank/DDBJ databases">
        <authorList>
            <person name="Meier V. D."/>
        </authorList>
    </citation>
    <scope>NUCLEOTIDE SEQUENCE</scope>
    <source>
        <strain evidence="3">AVDCRST_MAG89</strain>
    </source>
</reference>
<evidence type="ECO:0000256" key="1">
    <source>
        <dbReference type="SAM" id="MobiDB-lite"/>
    </source>
</evidence>